<dbReference type="AlphaFoldDB" id="A0A516EZU1"/>
<accession>A0A516EZU1</accession>
<keyword evidence="1" id="KW-0472">Membrane</keyword>
<dbReference type="RefSeq" id="YP_009681591.1">
    <property type="nucleotide sequence ID" value="NC_044134.1"/>
</dbReference>
<keyword evidence="2" id="KW-0496">Mitochondrion</keyword>
<evidence type="ECO:0000313" key="2">
    <source>
        <dbReference type="EMBL" id="QDO72012.1"/>
    </source>
</evidence>
<evidence type="ECO:0000256" key="1">
    <source>
        <dbReference type="SAM" id="Phobius"/>
    </source>
</evidence>
<feature type="transmembrane region" description="Helical" evidence="1">
    <location>
        <begin position="6"/>
        <end position="29"/>
    </location>
</feature>
<proteinExistence type="predicted"/>
<gene>
    <name evidence="2" type="primary">ATP8</name>
</gene>
<sequence length="53" mass="6190">MPQMSPLVWEILFIMSTIGALTTASKNYFYLESSVKMNKTLNFKGVEQNNWTW</sequence>
<dbReference type="GeneID" id="41043555"/>
<dbReference type="CTD" id="4509"/>
<geneLocation type="mitochondrion" evidence="2"/>
<keyword evidence="1" id="KW-1133">Transmembrane helix</keyword>
<reference evidence="2" key="1">
    <citation type="submission" date="2017-12" db="EMBL/GenBank/DDBJ databases">
        <title>Mitogenomic data applied to Collembola phylogeny.</title>
        <authorList>
            <person name="Leo C."/>
            <person name="Frati F."/>
            <person name="Carapelli A."/>
        </authorList>
    </citation>
    <scope>NUCLEOTIDE SEQUENCE</scope>
</reference>
<name>A0A516EZU1_9HEXA</name>
<organism evidence="2">
    <name type="scientific">Dicyrtomina saundersi</name>
    <dbReference type="NCBI Taxonomy" id="438492"/>
    <lineage>
        <taxon>Eukaryota</taxon>
        <taxon>Metazoa</taxon>
        <taxon>Ecdysozoa</taxon>
        <taxon>Arthropoda</taxon>
        <taxon>Hexapoda</taxon>
        <taxon>Collembola</taxon>
        <taxon>Symphypleona</taxon>
        <taxon>Dicyrtomidae</taxon>
        <taxon>Dicyrtominae</taxon>
        <taxon>Dicyrtomina</taxon>
    </lineage>
</organism>
<keyword evidence="1" id="KW-0812">Transmembrane</keyword>
<dbReference type="EMBL" id="MG701393">
    <property type="protein sequence ID" value="QDO72012.1"/>
    <property type="molecule type" value="Genomic_DNA"/>
</dbReference>
<protein>
    <submittedName>
        <fullName evidence="2">ATP synthase F0 subunit 8</fullName>
    </submittedName>
</protein>